<name>A0A8T8WTQ1_ASPJA</name>
<dbReference type="Pfam" id="PF16499">
    <property type="entry name" value="Melibiase_2"/>
    <property type="match status" value="1"/>
</dbReference>
<evidence type="ECO:0000256" key="2">
    <source>
        <dbReference type="ARBA" id="ARBA00003969"/>
    </source>
</evidence>
<dbReference type="EMBL" id="KZ824818">
    <property type="protein sequence ID" value="RAH79153.1"/>
    <property type="molecule type" value="Genomic_DNA"/>
</dbReference>
<dbReference type="Gene3D" id="2.60.40.1180">
    <property type="entry name" value="Golgi alpha-mannosidase II"/>
    <property type="match status" value="1"/>
</dbReference>
<dbReference type="SUPFAM" id="SSF51011">
    <property type="entry name" value="Glycosyl hydrolase domain"/>
    <property type="match status" value="1"/>
</dbReference>
<evidence type="ECO:0000256" key="9">
    <source>
        <dbReference type="ARBA" id="ARBA00023295"/>
    </source>
</evidence>
<evidence type="ECO:0000256" key="1">
    <source>
        <dbReference type="ARBA" id="ARBA00001255"/>
    </source>
</evidence>
<dbReference type="InterPro" id="IPR002241">
    <property type="entry name" value="Glyco_hydro_27"/>
</dbReference>
<proteinExistence type="inferred from homology"/>
<evidence type="ECO:0000256" key="11">
    <source>
        <dbReference type="SAM" id="SignalP"/>
    </source>
</evidence>
<keyword evidence="6 10" id="KW-0378">Hydrolase</keyword>
<dbReference type="InterPro" id="IPR017853">
    <property type="entry name" value="GH"/>
</dbReference>
<dbReference type="EC" id="3.2.1.22" evidence="4 10"/>
<dbReference type="PANTHER" id="PTHR11452:SF87">
    <property type="entry name" value="ALPHA-GALACTOSIDASE"/>
    <property type="match status" value="1"/>
</dbReference>
<gene>
    <name evidence="13" type="ORF">BO86DRAFT_436644</name>
</gene>
<feature type="domain" description="Alpha galactosidase C-terminal" evidence="12">
    <location>
        <begin position="336"/>
        <end position="409"/>
    </location>
</feature>
<dbReference type="GO" id="GO:0005975">
    <property type="term" value="P:carbohydrate metabolic process"/>
    <property type="evidence" value="ECO:0007669"/>
    <property type="project" value="InterPro"/>
</dbReference>
<protein>
    <recommendedName>
        <fullName evidence="4 10">Alpha-galactosidase</fullName>
        <ecNumber evidence="4 10">3.2.1.22</ecNumber>
    </recommendedName>
    <alternativeName>
        <fullName evidence="10">Melibiase</fullName>
    </alternativeName>
</protein>
<evidence type="ECO:0000256" key="6">
    <source>
        <dbReference type="ARBA" id="ARBA00022801"/>
    </source>
</evidence>
<dbReference type="Gene3D" id="3.20.20.70">
    <property type="entry name" value="Aldolase class I"/>
    <property type="match status" value="1"/>
</dbReference>
<dbReference type="GeneID" id="37179717"/>
<dbReference type="PANTHER" id="PTHR11452">
    <property type="entry name" value="ALPHA-GALACTOSIDASE/ALPHA-N-ACETYLGALACTOSAMINIDASE"/>
    <property type="match status" value="1"/>
</dbReference>
<dbReference type="Proteomes" id="UP000249497">
    <property type="component" value="Unassembled WGS sequence"/>
</dbReference>
<feature type="chain" id="PRO_5035749334" description="Alpha-galactosidase" evidence="11">
    <location>
        <begin position="25"/>
        <end position="411"/>
    </location>
</feature>
<evidence type="ECO:0000256" key="5">
    <source>
        <dbReference type="ARBA" id="ARBA00022729"/>
    </source>
</evidence>
<dbReference type="FunFam" id="3.20.20.70:FF:000286">
    <property type="entry name" value="Alpha-galactosidase"/>
    <property type="match status" value="1"/>
</dbReference>
<evidence type="ECO:0000313" key="13">
    <source>
        <dbReference type="EMBL" id="RAH79153.1"/>
    </source>
</evidence>
<accession>A0A8T8WTQ1</accession>
<evidence type="ECO:0000259" key="12">
    <source>
        <dbReference type="Pfam" id="PF17801"/>
    </source>
</evidence>
<evidence type="ECO:0000256" key="10">
    <source>
        <dbReference type="RuleBase" id="RU361168"/>
    </source>
</evidence>
<comment type="catalytic activity">
    <reaction evidence="1 10">
        <text>Hydrolysis of terminal, non-reducing alpha-D-galactose residues in alpha-D-galactosides, including galactose oligosaccharides, galactomannans and galactolipids.</text>
        <dbReference type="EC" id="3.2.1.22"/>
    </reaction>
</comment>
<evidence type="ECO:0000256" key="8">
    <source>
        <dbReference type="ARBA" id="ARBA00023180"/>
    </source>
</evidence>
<dbReference type="InterPro" id="IPR041233">
    <property type="entry name" value="Melibiase_C"/>
</dbReference>
<comment type="function">
    <text evidence="2">Hydrolyzes a variety of simple alpha-D-galactoside as well as more complex molecules such as oligosaccharides and polysaccharides.</text>
</comment>
<dbReference type="GO" id="GO:0004557">
    <property type="term" value="F:alpha-galactosidase activity"/>
    <property type="evidence" value="ECO:0007669"/>
    <property type="project" value="UniProtKB-EC"/>
</dbReference>
<comment type="similarity">
    <text evidence="3 10">Belongs to the glycosyl hydrolase 27 family.</text>
</comment>
<organism evidence="13 14">
    <name type="scientific">Aspergillus japonicus CBS 114.51</name>
    <dbReference type="NCBI Taxonomy" id="1448312"/>
    <lineage>
        <taxon>Eukaryota</taxon>
        <taxon>Fungi</taxon>
        <taxon>Dikarya</taxon>
        <taxon>Ascomycota</taxon>
        <taxon>Pezizomycotina</taxon>
        <taxon>Eurotiomycetes</taxon>
        <taxon>Eurotiomycetidae</taxon>
        <taxon>Eurotiales</taxon>
        <taxon>Aspergillaceae</taxon>
        <taxon>Aspergillus</taxon>
        <taxon>Aspergillus subgen. Circumdati</taxon>
    </lineage>
</organism>
<dbReference type="InterPro" id="IPR013785">
    <property type="entry name" value="Aldolase_TIM"/>
</dbReference>
<evidence type="ECO:0000313" key="14">
    <source>
        <dbReference type="Proteomes" id="UP000249497"/>
    </source>
</evidence>
<dbReference type="CDD" id="cd14792">
    <property type="entry name" value="GH27"/>
    <property type="match status" value="1"/>
</dbReference>
<dbReference type="SUPFAM" id="SSF51445">
    <property type="entry name" value="(Trans)glycosidases"/>
    <property type="match status" value="1"/>
</dbReference>
<evidence type="ECO:0000256" key="3">
    <source>
        <dbReference type="ARBA" id="ARBA00009743"/>
    </source>
</evidence>
<reference evidence="13 14" key="1">
    <citation type="submission" date="2018-02" db="EMBL/GenBank/DDBJ databases">
        <title>The genomes of Aspergillus section Nigri reveals drivers in fungal speciation.</title>
        <authorList>
            <consortium name="DOE Joint Genome Institute"/>
            <person name="Vesth T.C."/>
            <person name="Nybo J."/>
            <person name="Theobald S."/>
            <person name="Brandl J."/>
            <person name="Frisvad J.C."/>
            <person name="Nielsen K.F."/>
            <person name="Lyhne E.K."/>
            <person name="Kogle M.E."/>
            <person name="Kuo A."/>
            <person name="Riley R."/>
            <person name="Clum A."/>
            <person name="Nolan M."/>
            <person name="Lipzen A."/>
            <person name="Salamov A."/>
            <person name="Henrissat B."/>
            <person name="Wiebenga A."/>
            <person name="De vries R.P."/>
            <person name="Grigoriev I.V."/>
            <person name="Mortensen U.H."/>
            <person name="Andersen M.R."/>
            <person name="Baker S.E."/>
        </authorList>
    </citation>
    <scope>NUCLEOTIDE SEQUENCE [LARGE SCALE GENOMIC DNA]</scope>
    <source>
        <strain evidence="13 14">CBS 114.51</strain>
    </source>
</reference>
<keyword evidence="5 11" id="KW-0732">Signal</keyword>
<dbReference type="RefSeq" id="XP_025525047.1">
    <property type="nucleotide sequence ID" value="XM_025676024.1"/>
</dbReference>
<keyword evidence="7 10" id="KW-1015">Disulfide bond</keyword>
<evidence type="ECO:0000256" key="4">
    <source>
        <dbReference type="ARBA" id="ARBA00012755"/>
    </source>
</evidence>
<feature type="signal peptide" evidence="11">
    <location>
        <begin position="1"/>
        <end position="24"/>
    </location>
</feature>
<evidence type="ECO:0000256" key="7">
    <source>
        <dbReference type="ARBA" id="ARBA00023157"/>
    </source>
</evidence>
<keyword evidence="8" id="KW-0325">Glycoprotein</keyword>
<keyword evidence="14" id="KW-1185">Reference proteome</keyword>
<dbReference type="InterPro" id="IPR013780">
    <property type="entry name" value="Glyco_hydro_b"/>
</dbReference>
<keyword evidence="9 10" id="KW-0326">Glycosidase</keyword>
<dbReference type="Pfam" id="PF17801">
    <property type="entry name" value="Melibiase_C"/>
    <property type="match status" value="1"/>
</dbReference>
<dbReference type="PRINTS" id="PR00740">
    <property type="entry name" value="GLHYDRLASE27"/>
</dbReference>
<dbReference type="OrthoDB" id="5795902at2759"/>
<sequence>MYFRHNPQATRAAIAFLHIAPCLAAAQTNTLGQTPQMGWNSWNAYKANINESVVIQSAQLLTSLGLKDAGYDYVLVDDGWADYNRTADGYLQANATSFPGGIPALADNVHAQGLKLGLYGDSGTLTCAFRPGSWGYEERDAQTLADWGVDYWKYDNCGGYQAMTEAPQVRFGIMQKALQLVGREILYSVCEWGYQFPWHWGGAIGHSYRMSGDITNVFANETGCPCKTAYCLNTGYASCSVMSIIRKMREISQYQSRGHWMDMDMLEIGNAEMTLYQQQTHFAFWAALKSPLIIGADLSKLSDDALNVLTNKQMIAINQDLLGQPVHYVQNASSEGLAQVWAGSVENGYVVLLLNEKSYPQRLKVDFATLGLQLSGPVNVTELWAERSLGKIRSFSGTLQAYQTLVFRLDM</sequence>
<dbReference type="AlphaFoldDB" id="A0A8T8WTQ1"/>